<protein>
    <submittedName>
        <fullName evidence="1">Uncharacterized protein</fullName>
    </submittedName>
</protein>
<dbReference type="EMBL" id="JAPDIA010000001">
    <property type="protein sequence ID" value="MDG0808525.1"/>
    <property type="molecule type" value="Genomic_DNA"/>
</dbReference>
<gene>
    <name evidence="1" type="ORF">OMP40_03220</name>
</gene>
<evidence type="ECO:0000313" key="2">
    <source>
        <dbReference type="Proteomes" id="UP001153404"/>
    </source>
</evidence>
<organism evidence="1 2">
    <name type="scientific">Cohnella rhizosphaerae</name>
    <dbReference type="NCBI Taxonomy" id="1457232"/>
    <lineage>
        <taxon>Bacteria</taxon>
        <taxon>Bacillati</taxon>
        <taxon>Bacillota</taxon>
        <taxon>Bacilli</taxon>
        <taxon>Bacillales</taxon>
        <taxon>Paenibacillaceae</taxon>
        <taxon>Cohnella</taxon>
    </lineage>
</organism>
<comment type="caution">
    <text evidence="1">The sequence shown here is derived from an EMBL/GenBank/DDBJ whole genome shotgun (WGS) entry which is preliminary data.</text>
</comment>
<dbReference type="AlphaFoldDB" id="A0A9X4QRF5"/>
<dbReference type="RefSeq" id="WP_277529070.1">
    <property type="nucleotide sequence ID" value="NZ_JAPDIA010000001.1"/>
</dbReference>
<accession>A0A9X4QRF5</accession>
<dbReference type="Proteomes" id="UP001153404">
    <property type="component" value="Unassembled WGS sequence"/>
</dbReference>
<proteinExistence type="predicted"/>
<evidence type="ECO:0000313" key="1">
    <source>
        <dbReference type="EMBL" id="MDG0808525.1"/>
    </source>
</evidence>
<name>A0A9X4QRF5_9BACL</name>
<keyword evidence="2" id="KW-1185">Reference proteome</keyword>
<sequence>MKFEKLRIPRMIGGGYVVESEIARRIIEEQGLETYIFPCCSGHKDHDWFSGKTVYKTCSSVHKCEWILIVEQHIAYINKNESKKYKLVLCPDKEPNGQNDSEPDARLVNDDGPNEEFVIEVKSIHELDNQRNKDDKSFNEFAMYMSYYINQNITQLQQYPYGLLMDSDIRWGEAWESEKKKYSQSG</sequence>
<reference evidence="1" key="1">
    <citation type="submission" date="2022-10" db="EMBL/GenBank/DDBJ databases">
        <title>Comparative genomic analysis of Cohnella hashimotonis sp. nov., isolated from the International Space Station.</title>
        <authorList>
            <person name="Simpson A."/>
            <person name="Venkateswaran K."/>
        </authorList>
    </citation>
    <scope>NUCLEOTIDE SEQUENCE</scope>
    <source>
        <strain evidence="1">DSM 28161</strain>
    </source>
</reference>